<protein>
    <recommendedName>
        <fullName evidence="13">G-protein coupled receptors family 3 profile domain-containing protein</fullName>
    </recommendedName>
</protein>
<reference evidence="14" key="1">
    <citation type="submission" date="2025-08" db="UniProtKB">
        <authorList>
            <consortium name="Ensembl"/>
        </authorList>
    </citation>
    <scope>IDENTIFICATION</scope>
</reference>
<evidence type="ECO:0000256" key="8">
    <source>
        <dbReference type="ARBA" id="ARBA00023136"/>
    </source>
</evidence>
<dbReference type="PRINTS" id="PR00248">
    <property type="entry name" value="GPCRMGR"/>
</dbReference>
<dbReference type="Gene3D" id="3.40.50.2300">
    <property type="match status" value="3"/>
</dbReference>
<evidence type="ECO:0000256" key="5">
    <source>
        <dbReference type="ARBA" id="ARBA00022729"/>
    </source>
</evidence>
<dbReference type="CDD" id="cd15283">
    <property type="entry name" value="7tmC_V2R_pheromone"/>
    <property type="match status" value="1"/>
</dbReference>
<evidence type="ECO:0000256" key="1">
    <source>
        <dbReference type="ARBA" id="ARBA00004651"/>
    </source>
</evidence>
<evidence type="ECO:0000256" key="4">
    <source>
        <dbReference type="ARBA" id="ARBA00022692"/>
    </source>
</evidence>
<dbReference type="PROSITE" id="PS50259">
    <property type="entry name" value="G_PROTEIN_RECEP_F3_4"/>
    <property type="match status" value="1"/>
</dbReference>
<dbReference type="GeneTree" id="ENSGT00940000163991"/>
<dbReference type="GO" id="GO:0005886">
    <property type="term" value="C:plasma membrane"/>
    <property type="evidence" value="ECO:0007669"/>
    <property type="project" value="UniProtKB-SubCell"/>
</dbReference>
<feature type="transmembrane region" description="Helical" evidence="12">
    <location>
        <begin position="604"/>
        <end position="627"/>
    </location>
</feature>
<keyword evidence="10" id="KW-0325">Glycoprotein</keyword>
<keyword evidence="8 12" id="KW-0472">Membrane</keyword>
<dbReference type="STRING" id="30732.ENSOMEP00000025764"/>
<accession>A0A3B3D8D9</accession>
<keyword evidence="7" id="KW-0297">G-protein coupled receptor</keyword>
<dbReference type="Proteomes" id="UP000261560">
    <property type="component" value="Unplaced"/>
</dbReference>
<dbReference type="FunFam" id="3.40.50.2300:FF:000016">
    <property type="entry name" value="Taste 1 receptor member 2"/>
    <property type="match status" value="1"/>
</dbReference>
<dbReference type="InterPro" id="IPR001828">
    <property type="entry name" value="ANF_lig-bd_rcpt"/>
</dbReference>
<keyword evidence="5" id="KW-0732">Signal</keyword>
<comment type="subcellular location">
    <subcellularLocation>
        <location evidence="1">Cell membrane</location>
        <topology evidence="1">Multi-pass membrane protein</topology>
    </subcellularLocation>
</comment>
<sequence>FFCMDITLTWCLNYPIGHRLYLHFYTLLKGPLHITVPFTHTFTHEWIWTCQFFLIELFGNTFFVCMCVCICSIDARELRFSRAMIFAIEEINNSTELLPGIKLGYQIHDSCGAVPVAMYKAFQLSNGEDNVFYKDNKCAQSGMMAALVAESGSTPSISISRIIGPFNIPQVIYFILFYAEALAKLVKHFGWTWIGTICSDSDYGNNGMASFLQAAQKEGICVEFSESFYRTNPISKIQTVADVIVAFTASGDMKVLLEELARKPAPSLQWIGSESWIIDPNMLKFDFCEGALGFGIPKSVIPGLRDYLLDISPLEVGASPLLTEFWEDAFKCRLSKRERVCDGSEDLKKLQSSYTETSQLRVTNMVYKAVYAIAHAIHSVVCQKRTFITRLNFTQNGYSVSFDANGDPVAVYELVNWQKDISGNIELVTVGYYDASLPMTEKFHINRNITWMDGRELMPVSVCTDSCPPGTHRVLQKGKPICCYDCIPCPEGEISNTTDSSDCFPCPMEFWPNAERDSCHPKPVEFLSINETLAIILAAFSVGGACLAILTAAVFFHHRTTPIVRANNSELSFLLLFSLTLCFLCSLTFIGAPTEWSCMLRHSAFGITFVLCISCVLGKTIVVLMAFKATLPGSNVMKWFGPPQQRLTVVLFTFVQVLICTVWLVVRPPFPMKNFSTYKERIILECALGSSIGFWAVLGYIGLLAVFCFVLAVLARKLPDNFNEAKFITFSMLIFCAVWLTFIPAYVSSPGKFTVAVEIFAILASSFGLIMCLFAPKCFIILCQPEKNTKKHLMNKN</sequence>
<dbReference type="Pfam" id="PF00003">
    <property type="entry name" value="7tm_3"/>
    <property type="match status" value="1"/>
</dbReference>
<evidence type="ECO:0000256" key="3">
    <source>
        <dbReference type="ARBA" id="ARBA00022475"/>
    </source>
</evidence>
<dbReference type="InterPro" id="IPR011500">
    <property type="entry name" value="GPCR_3_9-Cys_dom"/>
</dbReference>
<feature type="transmembrane region" description="Helical" evidence="12">
    <location>
        <begin position="759"/>
        <end position="783"/>
    </location>
</feature>
<dbReference type="PRINTS" id="PR01535">
    <property type="entry name" value="VOMERONASL2R"/>
</dbReference>
<dbReference type="AlphaFoldDB" id="A0A3B3D8D9"/>
<evidence type="ECO:0000256" key="7">
    <source>
        <dbReference type="ARBA" id="ARBA00023040"/>
    </source>
</evidence>
<dbReference type="Pfam" id="PF07562">
    <property type="entry name" value="NCD3G"/>
    <property type="match status" value="1"/>
</dbReference>
<dbReference type="Ensembl" id="ENSOMET00000006282.1">
    <property type="protein sequence ID" value="ENSOMEP00000025764.1"/>
    <property type="gene ID" value="ENSOMEG00000007216.1"/>
</dbReference>
<dbReference type="Pfam" id="PF01094">
    <property type="entry name" value="ANF_receptor"/>
    <property type="match status" value="1"/>
</dbReference>
<dbReference type="InterPro" id="IPR017978">
    <property type="entry name" value="GPCR_3_C"/>
</dbReference>
<dbReference type="PROSITE" id="PS00981">
    <property type="entry name" value="G_PROTEIN_RECEP_F3_3"/>
    <property type="match status" value="1"/>
</dbReference>
<dbReference type="OMA" id="FTHEWIW"/>
<feature type="transmembrane region" description="Helical" evidence="12">
    <location>
        <begin position="647"/>
        <end position="666"/>
    </location>
</feature>
<comment type="similarity">
    <text evidence="2">Belongs to the G-protein coupled receptor 3 family.</text>
</comment>
<dbReference type="GO" id="GO:0004930">
    <property type="term" value="F:G protein-coupled receptor activity"/>
    <property type="evidence" value="ECO:0007669"/>
    <property type="project" value="UniProtKB-KW"/>
</dbReference>
<dbReference type="InterPro" id="IPR004073">
    <property type="entry name" value="GPCR_3_vmron_rcpt_2"/>
</dbReference>
<dbReference type="InterPro" id="IPR000068">
    <property type="entry name" value="GPCR_3_Ca_sens_rcpt-rel"/>
</dbReference>
<feature type="transmembrane region" description="Helical" evidence="12">
    <location>
        <begin position="692"/>
        <end position="715"/>
    </location>
</feature>
<dbReference type="PANTHER" id="PTHR24061:SF528">
    <property type="entry name" value="C-FAMILY ODORANT RECEPTOR OLFCD2-RELATED"/>
    <property type="match status" value="1"/>
</dbReference>
<evidence type="ECO:0000256" key="9">
    <source>
        <dbReference type="ARBA" id="ARBA00023170"/>
    </source>
</evidence>
<keyword evidence="3" id="KW-1003">Cell membrane</keyword>
<name>A0A3B3D8D9_ORYME</name>
<evidence type="ECO:0000256" key="6">
    <source>
        <dbReference type="ARBA" id="ARBA00022989"/>
    </source>
</evidence>
<feature type="transmembrane region" description="Helical" evidence="12">
    <location>
        <begin position="533"/>
        <end position="556"/>
    </location>
</feature>
<keyword evidence="11" id="KW-0807">Transducer</keyword>
<feature type="transmembrane region" description="Helical" evidence="12">
    <location>
        <begin position="571"/>
        <end position="592"/>
    </location>
</feature>
<evidence type="ECO:0000313" key="15">
    <source>
        <dbReference type="Proteomes" id="UP000261560"/>
    </source>
</evidence>
<dbReference type="InterPro" id="IPR038550">
    <property type="entry name" value="GPCR_3_9-Cys_sf"/>
</dbReference>
<evidence type="ECO:0000256" key="11">
    <source>
        <dbReference type="ARBA" id="ARBA00023224"/>
    </source>
</evidence>
<proteinExistence type="inferred from homology"/>
<dbReference type="InterPro" id="IPR028082">
    <property type="entry name" value="Peripla_BP_I"/>
</dbReference>
<organism evidence="14 15">
    <name type="scientific">Oryzias melastigma</name>
    <name type="common">Marine medaka</name>
    <dbReference type="NCBI Taxonomy" id="30732"/>
    <lineage>
        <taxon>Eukaryota</taxon>
        <taxon>Metazoa</taxon>
        <taxon>Chordata</taxon>
        <taxon>Craniata</taxon>
        <taxon>Vertebrata</taxon>
        <taxon>Euteleostomi</taxon>
        <taxon>Actinopterygii</taxon>
        <taxon>Neopterygii</taxon>
        <taxon>Teleostei</taxon>
        <taxon>Neoteleostei</taxon>
        <taxon>Acanthomorphata</taxon>
        <taxon>Ovalentaria</taxon>
        <taxon>Atherinomorphae</taxon>
        <taxon>Beloniformes</taxon>
        <taxon>Adrianichthyidae</taxon>
        <taxon>Oryziinae</taxon>
        <taxon>Oryzias</taxon>
    </lineage>
</organism>
<keyword evidence="6 12" id="KW-1133">Transmembrane helix</keyword>
<feature type="transmembrane region" description="Helical" evidence="12">
    <location>
        <begin position="727"/>
        <end position="747"/>
    </location>
</feature>
<dbReference type="InterPro" id="IPR017979">
    <property type="entry name" value="GPCR_3_CS"/>
</dbReference>
<evidence type="ECO:0000313" key="14">
    <source>
        <dbReference type="Ensembl" id="ENSOMEP00000025764.1"/>
    </source>
</evidence>
<dbReference type="Gene3D" id="2.10.50.30">
    <property type="entry name" value="GPCR, family 3, nine cysteines domain"/>
    <property type="match status" value="1"/>
</dbReference>
<feature type="domain" description="G-protein coupled receptors family 3 profile" evidence="13">
    <location>
        <begin position="533"/>
        <end position="797"/>
    </location>
</feature>
<dbReference type="SUPFAM" id="SSF53822">
    <property type="entry name" value="Periplasmic binding protein-like I"/>
    <property type="match status" value="1"/>
</dbReference>
<keyword evidence="9" id="KW-0675">Receptor</keyword>
<evidence type="ECO:0000256" key="10">
    <source>
        <dbReference type="ARBA" id="ARBA00023180"/>
    </source>
</evidence>
<evidence type="ECO:0000256" key="12">
    <source>
        <dbReference type="SAM" id="Phobius"/>
    </source>
</evidence>
<dbReference type="PaxDb" id="30732-ENSOMEP00000025764"/>
<dbReference type="PANTHER" id="PTHR24061">
    <property type="entry name" value="CALCIUM-SENSING RECEPTOR-RELATED"/>
    <property type="match status" value="1"/>
</dbReference>
<evidence type="ECO:0000259" key="13">
    <source>
        <dbReference type="PROSITE" id="PS50259"/>
    </source>
</evidence>
<keyword evidence="4 12" id="KW-0812">Transmembrane</keyword>
<keyword evidence="15" id="KW-1185">Reference proteome</keyword>
<dbReference type="FunFam" id="2.10.50.30:FF:000002">
    <property type="entry name" value="Vomeronasal 2 receptor, h1"/>
    <property type="match status" value="1"/>
</dbReference>
<reference evidence="14" key="2">
    <citation type="submission" date="2025-09" db="UniProtKB">
        <authorList>
            <consortium name="Ensembl"/>
        </authorList>
    </citation>
    <scope>IDENTIFICATION</scope>
</reference>
<dbReference type="InterPro" id="IPR000337">
    <property type="entry name" value="GPCR_3"/>
</dbReference>
<evidence type="ECO:0000256" key="2">
    <source>
        <dbReference type="ARBA" id="ARBA00007242"/>
    </source>
</evidence>